<feature type="transmembrane region" description="Helical" evidence="1">
    <location>
        <begin position="96"/>
        <end position="113"/>
    </location>
</feature>
<dbReference type="RefSeq" id="WP_371753580.1">
    <property type="nucleotide sequence ID" value="NZ_JAYJLD010000008.1"/>
</dbReference>
<evidence type="ECO:0000313" key="3">
    <source>
        <dbReference type="Proteomes" id="UP001310386"/>
    </source>
</evidence>
<gene>
    <name evidence="2" type="ORF">VF724_07255</name>
</gene>
<dbReference type="EMBL" id="JAYJLD010000008">
    <property type="protein sequence ID" value="MEB3101461.1"/>
    <property type="molecule type" value="Genomic_DNA"/>
</dbReference>
<keyword evidence="1" id="KW-0812">Transmembrane</keyword>
<evidence type="ECO:0000313" key="2">
    <source>
        <dbReference type="EMBL" id="MEB3101461.1"/>
    </source>
</evidence>
<organism evidence="2 3">
    <name type="scientific">Ferviditalea candida</name>
    <dbReference type="NCBI Taxonomy" id="3108399"/>
    <lineage>
        <taxon>Bacteria</taxon>
        <taxon>Bacillati</taxon>
        <taxon>Bacillota</taxon>
        <taxon>Bacilli</taxon>
        <taxon>Bacillales</taxon>
        <taxon>Paenibacillaceae</taxon>
        <taxon>Ferviditalea</taxon>
    </lineage>
</organism>
<feature type="transmembrane region" description="Helical" evidence="1">
    <location>
        <begin position="125"/>
        <end position="149"/>
    </location>
</feature>
<feature type="transmembrane region" description="Helical" evidence="1">
    <location>
        <begin position="68"/>
        <end position="90"/>
    </location>
</feature>
<keyword evidence="1" id="KW-1133">Transmembrane helix</keyword>
<keyword evidence="3" id="KW-1185">Reference proteome</keyword>
<sequence length="168" mass="19081">MAEDNRESSGKPLTNRWMHAMYIGFFAGLIWGALKILLYLIKFTKVIPGFLAEPFFKNEFLKTWNGHVIGLLFFIVFSIAAALLYTALFVKHKGPWIGLFYGLAWWAVLYLLVGPPSGMMKSIRLLDTNTLLADLCLFTLWGVFIGFSISYEFTDERVREPGALGSNR</sequence>
<keyword evidence="1" id="KW-0472">Membrane</keyword>
<protein>
    <submittedName>
        <fullName evidence="2">YqhR family membrane protein</fullName>
    </submittedName>
</protein>
<evidence type="ECO:0000256" key="1">
    <source>
        <dbReference type="SAM" id="Phobius"/>
    </source>
</evidence>
<dbReference type="InterPro" id="IPR024563">
    <property type="entry name" value="YqhR"/>
</dbReference>
<feature type="transmembrane region" description="Helical" evidence="1">
    <location>
        <begin position="20"/>
        <end position="41"/>
    </location>
</feature>
<proteinExistence type="predicted"/>
<accession>A0ABU5ZIE2</accession>
<comment type="caution">
    <text evidence="2">The sequence shown here is derived from an EMBL/GenBank/DDBJ whole genome shotgun (WGS) entry which is preliminary data.</text>
</comment>
<dbReference type="Pfam" id="PF11085">
    <property type="entry name" value="YqhR"/>
    <property type="match status" value="1"/>
</dbReference>
<reference evidence="2" key="1">
    <citation type="submission" date="2023-12" db="EMBL/GenBank/DDBJ databases">
        <title>Fervidustalea candida gen. nov., sp. nov., a novel member of the family Paenibacillaceae isolated from a geothermal area.</title>
        <authorList>
            <person name="Li W.-J."/>
            <person name="Jiao J.-Y."/>
            <person name="Chen Y."/>
        </authorList>
    </citation>
    <scope>NUCLEOTIDE SEQUENCE</scope>
    <source>
        <strain evidence="2">SYSU GA230002</strain>
    </source>
</reference>
<name>A0ABU5ZIE2_9BACL</name>
<dbReference type="Proteomes" id="UP001310386">
    <property type="component" value="Unassembled WGS sequence"/>
</dbReference>